<dbReference type="OrthoDB" id="19422at10239"/>
<accession>A0A0E3M1D7</accession>
<dbReference type="KEGG" id="vg:26647831"/>
<dbReference type="GeneID" id="26647831"/>
<reference evidence="1 2" key="1">
    <citation type="journal article" date="2015" name="Genome Announc.">
        <title>Complete Genome Sequence of Bacillus megaterium Siphophage Stahl.</title>
        <authorList>
            <person name="Brizendine A.M."/>
            <person name="Rousseau S."/>
            <person name="Hernandez A.C."/>
            <person name="Kuty Everett G.F."/>
        </authorList>
    </citation>
    <scope>NUCLEOTIDE SEQUENCE [LARGE SCALE GENOMIC DNA]</scope>
</reference>
<dbReference type="Proteomes" id="UP000033015">
    <property type="component" value="Segment"/>
</dbReference>
<dbReference type="RefSeq" id="YP_009203632.1">
    <property type="nucleotide sequence ID" value="NC_028856.1"/>
</dbReference>
<reference evidence="2" key="2">
    <citation type="submission" date="2015-01" db="EMBL/GenBank/DDBJ databases">
        <title>Complete Genome of Bacillus megaterium Siphophage Stahl.</title>
        <authorList>
            <person name="Brizendine A.M."/>
            <person name="Rousseau S."/>
            <person name="Hernandez A.C."/>
            <person name="Everett G.F.K."/>
        </authorList>
    </citation>
    <scope>NUCLEOTIDE SEQUENCE [LARGE SCALE GENOMIC DNA]</scope>
</reference>
<protein>
    <submittedName>
        <fullName evidence="1">Uncharacterized protein</fullName>
    </submittedName>
</protein>
<name>A0A0E3M1D7_9CAUD</name>
<evidence type="ECO:0000313" key="1">
    <source>
        <dbReference type="EMBL" id="AKA61456.1"/>
    </source>
</evidence>
<organism evidence="1 2">
    <name type="scientific">Bacillus phage Stahl</name>
    <dbReference type="NCBI Taxonomy" id="1610832"/>
    <lineage>
        <taxon>Viruses</taxon>
        <taxon>Duplodnaviria</taxon>
        <taxon>Heunggongvirae</taxon>
        <taxon>Uroviricota</taxon>
        <taxon>Caudoviricetes</taxon>
        <taxon>Slashvirus</taxon>
        <taxon>Slashvirus stahl</taxon>
    </lineage>
</organism>
<keyword evidence="2" id="KW-1185">Reference proteome</keyword>
<evidence type="ECO:0000313" key="2">
    <source>
        <dbReference type="Proteomes" id="UP000033015"/>
    </source>
</evidence>
<gene>
    <name evidence="1" type="ORF">CPT_Stahl28</name>
</gene>
<sequence>MECEVFRTKEEEFRASLQNWGEDIDNRPFIRVKENKRQDAIDYKLKHKRILEEKLEVSRITGDSLDNINLIGAFGDVYSNIGNIREFGGK</sequence>
<proteinExistence type="predicted"/>
<dbReference type="EMBL" id="KP696447">
    <property type="protein sequence ID" value="AKA61456.1"/>
    <property type="molecule type" value="Genomic_DNA"/>
</dbReference>